<dbReference type="AlphaFoldDB" id="A0A8H2M6N2"/>
<dbReference type="InterPro" id="IPR006171">
    <property type="entry name" value="TOPRIM_dom"/>
</dbReference>
<dbReference type="GO" id="GO:0043822">
    <property type="term" value="F:ribonuclease M5 activity"/>
    <property type="evidence" value="ECO:0007669"/>
    <property type="project" value="UniProtKB-UniRule"/>
</dbReference>
<dbReference type="NCBIfam" id="TIGR00334">
    <property type="entry name" value="5S_RNA_mat_M5"/>
    <property type="match status" value="1"/>
</dbReference>
<keyword evidence="9" id="KW-0460">Magnesium</keyword>
<keyword evidence="10 11" id="KW-0694">RNA-binding</keyword>
<reference evidence="14 15" key="1">
    <citation type="submission" date="2019-02" db="EMBL/GenBank/DDBJ databases">
        <authorList>
            <consortium name="Pathogen Informatics"/>
        </authorList>
    </citation>
    <scope>NUCLEOTIDE SEQUENCE [LARGE SCALE GENOMIC DNA]</scope>
    <source>
        <strain evidence="14 15">3012STDY7089603</strain>
    </source>
</reference>
<dbReference type="InterPro" id="IPR034141">
    <property type="entry name" value="TOPRIM_RNase_M5-like"/>
</dbReference>
<evidence type="ECO:0000256" key="12">
    <source>
        <dbReference type="NCBIfam" id="TIGR00334"/>
    </source>
</evidence>
<proteinExistence type="inferred from homology"/>
<evidence type="ECO:0000256" key="6">
    <source>
        <dbReference type="ARBA" id="ARBA00022730"/>
    </source>
</evidence>
<evidence type="ECO:0000256" key="4">
    <source>
        <dbReference type="ARBA" id="ARBA00022722"/>
    </source>
</evidence>
<dbReference type="RefSeq" id="WP_072469892.1">
    <property type="nucleotide sequence ID" value="NZ_CAACYI010000001.1"/>
</dbReference>
<dbReference type="InterPro" id="IPR025156">
    <property type="entry name" value="RNase_M5_C"/>
</dbReference>
<dbReference type="Pfam" id="PF13331">
    <property type="entry name" value="DUF4093"/>
    <property type="match status" value="1"/>
</dbReference>
<evidence type="ECO:0000313" key="15">
    <source>
        <dbReference type="Proteomes" id="UP000377798"/>
    </source>
</evidence>
<dbReference type="GO" id="GO:0005737">
    <property type="term" value="C:cytoplasm"/>
    <property type="evidence" value="ECO:0007669"/>
    <property type="project" value="UniProtKB-SubCell"/>
</dbReference>
<evidence type="ECO:0000313" key="14">
    <source>
        <dbReference type="EMBL" id="VFB17056.1"/>
    </source>
</evidence>
<evidence type="ECO:0000259" key="13">
    <source>
        <dbReference type="PROSITE" id="PS50880"/>
    </source>
</evidence>
<dbReference type="HAMAP" id="MF_01469">
    <property type="entry name" value="RNase_M5"/>
    <property type="match status" value="1"/>
</dbReference>
<comment type="catalytic activity">
    <reaction evidence="11">
        <text>Endonucleolytic cleavage of RNA, removing 21 and 42 nucleotides, respectively, from the 5'- and 3'-termini of a 5S-rRNA precursor.</text>
        <dbReference type="EC" id="3.1.26.8"/>
    </reaction>
</comment>
<feature type="domain" description="Toprim" evidence="13">
    <location>
        <begin position="5"/>
        <end position="91"/>
    </location>
</feature>
<dbReference type="PANTHER" id="PTHR39156:SF1">
    <property type="entry name" value="RIBONUCLEASE M5"/>
    <property type="match status" value="1"/>
</dbReference>
<keyword evidence="2 11" id="KW-0690">Ribosome biogenesis</keyword>
<name>A0A8H2M6N2_9FIRM</name>
<dbReference type="PANTHER" id="PTHR39156">
    <property type="entry name" value="RIBONUCLEASE M5"/>
    <property type="match status" value="1"/>
</dbReference>
<organism evidence="14 15">
    <name type="scientific">Urinicoccus massiliensis</name>
    <dbReference type="NCBI Taxonomy" id="1723382"/>
    <lineage>
        <taxon>Bacteria</taxon>
        <taxon>Bacillati</taxon>
        <taxon>Bacillota</taxon>
        <taxon>Tissierellia</taxon>
        <taxon>Tissierellales</taxon>
        <taxon>Peptoniphilaceae</taxon>
        <taxon>Urinicoccus</taxon>
    </lineage>
</organism>
<dbReference type="EMBL" id="CAACYI010000001">
    <property type="protein sequence ID" value="VFB17056.1"/>
    <property type="molecule type" value="Genomic_DNA"/>
</dbReference>
<dbReference type="GO" id="GO:0046872">
    <property type="term" value="F:metal ion binding"/>
    <property type="evidence" value="ECO:0007669"/>
    <property type="project" value="UniProtKB-KW"/>
</dbReference>
<dbReference type="GO" id="GO:0006364">
    <property type="term" value="P:rRNA processing"/>
    <property type="evidence" value="ECO:0007669"/>
    <property type="project" value="UniProtKB-UniRule"/>
</dbReference>
<dbReference type="SUPFAM" id="SSF110455">
    <property type="entry name" value="Toprim domain"/>
    <property type="match status" value="1"/>
</dbReference>
<dbReference type="Proteomes" id="UP000377798">
    <property type="component" value="Unassembled WGS sequence"/>
</dbReference>
<evidence type="ECO:0000256" key="5">
    <source>
        <dbReference type="ARBA" id="ARBA00022723"/>
    </source>
</evidence>
<keyword evidence="1 11" id="KW-0963">Cytoplasm</keyword>
<keyword evidence="4 11" id="KW-0540">Nuclease</keyword>
<accession>A0A8H2M6N2</accession>
<keyword evidence="7 11" id="KW-0255">Endonuclease</keyword>
<keyword evidence="15" id="KW-1185">Reference proteome</keyword>
<dbReference type="CDD" id="cd01027">
    <property type="entry name" value="TOPRIM_RNase_M5_like"/>
    <property type="match status" value="1"/>
</dbReference>
<evidence type="ECO:0000256" key="7">
    <source>
        <dbReference type="ARBA" id="ARBA00022759"/>
    </source>
</evidence>
<keyword evidence="3 11" id="KW-0698">rRNA processing</keyword>
<keyword evidence="6 11" id="KW-0699">rRNA-binding</keyword>
<comment type="subcellular location">
    <subcellularLocation>
        <location evidence="11">Cytoplasm</location>
    </subcellularLocation>
</comment>
<dbReference type="InterPro" id="IPR004466">
    <property type="entry name" value="RNase_M5"/>
</dbReference>
<comment type="similarity">
    <text evidence="11">Belongs to the ribonuclease M5 family.</text>
</comment>
<comment type="caution">
    <text evidence="14">The sequence shown here is derived from an EMBL/GenBank/DDBJ whole genome shotgun (WGS) entry which is preliminary data.</text>
</comment>
<protein>
    <recommendedName>
        <fullName evidence="11 12">Ribonuclease M5</fullName>
        <ecNumber evidence="11 12">3.1.26.8</ecNumber>
    </recommendedName>
    <alternativeName>
        <fullName evidence="11">RNase M5</fullName>
    </alternativeName>
    <alternativeName>
        <fullName evidence="11">Ribosomal RNA terminal maturase M5</fullName>
    </alternativeName>
</protein>
<sequence length="181" mass="20205">MKKIREIIVVEGRDDITAVRSAVEAQVVQTRGYSYGKKLIDSLQLAQKNRGVIVLTDPDYMGEKIRKDLAKRVPGIKHAFIATDLALKGENIGVENAKPQAILEALERAQATLEEAEVEFTEKDLRAWGLSGGPQANERRKKLGKALHLGQCNSKQFLKRLNAFGISREEVQEKVRKIDGQ</sequence>
<dbReference type="SMART" id="SM00493">
    <property type="entry name" value="TOPRIM"/>
    <property type="match status" value="1"/>
</dbReference>
<gene>
    <name evidence="11" type="primary">rnmV</name>
    <name evidence="14" type="ORF">NCTC13150_01639</name>
</gene>
<keyword evidence="5" id="KW-0479">Metal-binding</keyword>
<evidence type="ECO:0000256" key="3">
    <source>
        <dbReference type="ARBA" id="ARBA00022552"/>
    </source>
</evidence>
<comment type="function">
    <text evidence="11">Required for correct processing of both the 5' and 3' ends of 5S rRNA precursor. Cleaves both sides of a double-stranded region yielding mature 5S rRNA in one step.</text>
</comment>
<dbReference type="Gene3D" id="3.40.1360.10">
    <property type="match status" value="1"/>
</dbReference>
<evidence type="ECO:0000256" key="2">
    <source>
        <dbReference type="ARBA" id="ARBA00022517"/>
    </source>
</evidence>
<evidence type="ECO:0000256" key="8">
    <source>
        <dbReference type="ARBA" id="ARBA00022801"/>
    </source>
</evidence>
<evidence type="ECO:0000256" key="1">
    <source>
        <dbReference type="ARBA" id="ARBA00022490"/>
    </source>
</evidence>
<evidence type="ECO:0000256" key="9">
    <source>
        <dbReference type="ARBA" id="ARBA00022842"/>
    </source>
</evidence>
<dbReference type="EC" id="3.1.26.8" evidence="11 12"/>
<keyword evidence="8 11" id="KW-0378">Hydrolase</keyword>
<evidence type="ECO:0000256" key="10">
    <source>
        <dbReference type="ARBA" id="ARBA00022884"/>
    </source>
</evidence>
<dbReference type="GO" id="GO:0019843">
    <property type="term" value="F:rRNA binding"/>
    <property type="evidence" value="ECO:0007669"/>
    <property type="project" value="UniProtKB-KW"/>
</dbReference>
<dbReference type="Pfam" id="PF01751">
    <property type="entry name" value="Toprim"/>
    <property type="match status" value="1"/>
</dbReference>
<dbReference type="PROSITE" id="PS50880">
    <property type="entry name" value="TOPRIM"/>
    <property type="match status" value="1"/>
</dbReference>
<evidence type="ECO:0000256" key="11">
    <source>
        <dbReference type="HAMAP-Rule" id="MF_01469"/>
    </source>
</evidence>